<evidence type="ECO:0000313" key="8">
    <source>
        <dbReference type="Proteomes" id="UP001500443"/>
    </source>
</evidence>
<dbReference type="PROSITE" id="PS51077">
    <property type="entry name" value="HTH_ICLR"/>
    <property type="match status" value="1"/>
</dbReference>
<evidence type="ECO:0000256" key="1">
    <source>
        <dbReference type="ARBA" id="ARBA00023015"/>
    </source>
</evidence>
<keyword evidence="2" id="KW-0238">DNA-binding</keyword>
<dbReference type="InterPro" id="IPR029016">
    <property type="entry name" value="GAF-like_dom_sf"/>
</dbReference>
<dbReference type="SMART" id="SM00346">
    <property type="entry name" value="HTH_ICLR"/>
    <property type="match status" value="1"/>
</dbReference>
<dbReference type="Pfam" id="PF01614">
    <property type="entry name" value="IclR_C"/>
    <property type="match status" value="1"/>
</dbReference>
<reference evidence="8" key="1">
    <citation type="journal article" date="2019" name="Int. J. Syst. Evol. Microbiol.">
        <title>The Global Catalogue of Microorganisms (GCM) 10K type strain sequencing project: providing services to taxonomists for standard genome sequencing and annotation.</title>
        <authorList>
            <consortium name="The Broad Institute Genomics Platform"/>
            <consortium name="The Broad Institute Genome Sequencing Center for Infectious Disease"/>
            <person name="Wu L."/>
            <person name="Ma J."/>
        </authorList>
    </citation>
    <scope>NUCLEOTIDE SEQUENCE [LARGE SCALE GENOMIC DNA]</scope>
    <source>
        <strain evidence="8">JCM 15481</strain>
    </source>
</reference>
<feature type="domain" description="HTH iclR-type" evidence="5">
    <location>
        <begin position="20"/>
        <end position="82"/>
    </location>
</feature>
<dbReference type="Pfam" id="PF09339">
    <property type="entry name" value="HTH_IclR"/>
    <property type="match status" value="1"/>
</dbReference>
<accession>A0ABP5J3A7</accession>
<dbReference type="PANTHER" id="PTHR30136">
    <property type="entry name" value="HELIX-TURN-HELIX TRANSCRIPTIONAL REGULATOR, ICLR FAMILY"/>
    <property type="match status" value="1"/>
</dbReference>
<dbReference type="EMBL" id="BAAAPF010000012">
    <property type="protein sequence ID" value="GAA2111426.1"/>
    <property type="molecule type" value="Genomic_DNA"/>
</dbReference>
<sequence>MVENDAATGLPESKSGRGPVKSAERTARIMEVLAESADALSLSQLQERTGYPRSSLYALLRTLTSLKWIETADGEQSYGVGPRALLAGTAYLDHDPALPIAVQQLESLRAATGYTAHYARLDAPHIIYLATREVTEPKRLVSRVGRQLPAHATALGKALLAERTPEEVDAILPEEPLARLTEHTVTTRSALHAELEASQARGWALEREQNTPGLCCVATSVGYRIPATDAISCSMPASRASDREVDHVAQTMLQHANELAQTLRRKGIR</sequence>
<evidence type="ECO:0000256" key="3">
    <source>
        <dbReference type="ARBA" id="ARBA00023163"/>
    </source>
</evidence>
<dbReference type="InterPro" id="IPR036390">
    <property type="entry name" value="WH_DNA-bd_sf"/>
</dbReference>
<dbReference type="Gene3D" id="1.10.10.10">
    <property type="entry name" value="Winged helix-like DNA-binding domain superfamily/Winged helix DNA-binding domain"/>
    <property type="match status" value="1"/>
</dbReference>
<dbReference type="InterPro" id="IPR036388">
    <property type="entry name" value="WH-like_DNA-bd_sf"/>
</dbReference>
<protein>
    <submittedName>
        <fullName evidence="7">IclR family transcriptional regulator</fullName>
    </submittedName>
</protein>
<dbReference type="RefSeq" id="WP_344288082.1">
    <property type="nucleotide sequence ID" value="NZ_BAAAPF010000012.1"/>
</dbReference>
<dbReference type="SUPFAM" id="SSF55781">
    <property type="entry name" value="GAF domain-like"/>
    <property type="match status" value="1"/>
</dbReference>
<dbReference type="InterPro" id="IPR014757">
    <property type="entry name" value="Tscrpt_reg_IclR_C"/>
</dbReference>
<evidence type="ECO:0000259" key="5">
    <source>
        <dbReference type="PROSITE" id="PS51077"/>
    </source>
</evidence>
<name>A0ABP5J3A7_9ACTN</name>
<keyword evidence="8" id="KW-1185">Reference proteome</keyword>
<dbReference type="InterPro" id="IPR005471">
    <property type="entry name" value="Tscrpt_reg_IclR_N"/>
</dbReference>
<dbReference type="PROSITE" id="PS51078">
    <property type="entry name" value="ICLR_ED"/>
    <property type="match status" value="1"/>
</dbReference>
<dbReference type="SUPFAM" id="SSF46785">
    <property type="entry name" value="Winged helix' DNA-binding domain"/>
    <property type="match status" value="1"/>
</dbReference>
<feature type="domain" description="IclR-ED" evidence="6">
    <location>
        <begin position="83"/>
        <end position="265"/>
    </location>
</feature>
<dbReference type="Gene3D" id="3.30.450.40">
    <property type="match status" value="1"/>
</dbReference>
<comment type="caution">
    <text evidence="7">The sequence shown here is derived from an EMBL/GenBank/DDBJ whole genome shotgun (WGS) entry which is preliminary data.</text>
</comment>
<keyword evidence="3" id="KW-0804">Transcription</keyword>
<evidence type="ECO:0000256" key="2">
    <source>
        <dbReference type="ARBA" id="ARBA00023125"/>
    </source>
</evidence>
<evidence type="ECO:0000313" key="7">
    <source>
        <dbReference type="EMBL" id="GAA2111426.1"/>
    </source>
</evidence>
<dbReference type="InterPro" id="IPR050707">
    <property type="entry name" value="HTH_MetabolicPath_Reg"/>
</dbReference>
<dbReference type="PANTHER" id="PTHR30136:SF24">
    <property type="entry name" value="HTH-TYPE TRANSCRIPTIONAL REPRESSOR ALLR"/>
    <property type="match status" value="1"/>
</dbReference>
<keyword evidence="1" id="KW-0805">Transcription regulation</keyword>
<dbReference type="Proteomes" id="UP001500443">
    <property type="component" value="Unassembled WGS sequence"/>
</dbReference>
<evidence type="ECO:0000256" key="4">
    <source>
        <dbReference type="SAM" id="MobiDB-lite"/>
    </source>
</evidence>
<evidence type="ECO:0000259" key="6">
    <source>
        <dbReference type="PROSITE" id="PS51078"/>
    </source>
</evidence>
<feature type="region of interest" description="Disordered" evidence="4">
    <location>
        <begin position="1"/>
        <end position="23"/>
    </location>
</feature>
<organism evidence="7 8">
    <name type="scientific">Streptomyces synnematoformans</name>
    <dbReference type="NCBI Taxonomy" id="415721"/>
    <lineage>
        <taxon>Bacteria</taxon>
        <taxon>Bacillati</taxon>
        <taxon>Actinomycetota</taxon>
        <taxon>Actinomycetes</taxon>
        <taxon>Kitasatosporales</taxon>
        <taxon>Streptomycetaceae</taxon>
        <taxon>Streptomyces</taxon>
    </lineage>
</organism>
<proteinExistence type="predicted"/>
<gene>
    <name evidence="7" type="ORF">GCM10009802_09070</name>
</gene>